<dbReference type="Pfam" id="PF16326">
    <property type="entry name" value="ABC_tran_CTD"/>
    <property type="match status" value="1"/>
</dbReference>
<dbReference type="InterPro" id="IPR051309">
    <property type="entry name" value="ABCF_ATPase"/>
</dbReference>
<dbReference type="Proteomes" id="UP000181873">
    <property type="component" value="Unassembled WGS sequence"/>
</dbReference>
<evidence type="ECO:0000256" key="3">
    <source>
        <dbReference type="ARBA" id="ARBA00022840"/>
    </source>
</evidence>
<feature type="domain" description="ABC transporter" evidence="5">
    <location>
        <begin position="22"/>
        <end position="281"/>
    </location>
</feature>
<evidence type="ECO:0000256" key="2">
    <source>
        <dbReference type="ARBA" id="ARBA00022741"/>
    </source>
</evidence>
<dbReference type="Pfam" id="PF00005">
    <property type="entry name" value="ABC_tran"/>
    <property type="match status" value="2"/>
</dbReference>
<dbReference type="Gene3D" id="3.40.50.300">
    <property type="entry name" value="P-loop containing nucleotide triphosphate hydrolases"/>
    <property type="match status" value="2"/>
</dbReference>
<dbReference type="SUPFAM" id="SSF52540">
    <property type="entry name" value="P-loop containing nucleoside triphosphate hydrolases"/>
    <property type="match status" value="2"/>
</dbReference>
<accession>A0A1J9U421</accession>
<dbReference type="InterPro" id="IPR037118">
    <property type="entry name" value="Val-tRNA_synth_C_sf"/>
</dbReference>
<dbReference type="GO" id="GO:0003677">
    <property type="term" value="F:DNA binding"/>
    <property type="evidence" value="ECO:0007669"/>
    <property type="project" value="InterPro"/>
</dbReference>
<evidence type="ECO:0000259" key="5">
    <source>
        <dbReference type="PROSITE" id="PS50893"/>
    </source>
</evidence>
<name>A0A1J9U421_9BACI</name>
<dbReference type="InterPro" id="IPR027417">
    <property type="entry name" value="P-loop_NTPase"/>
</dbReference>
<gene>
    <name evidence="6" type="ORF">BAU25_18610</name>
</gene>
<dbReference type="InterPro" id="IPR032781">
    <property type="entry name" value="ABC_tran_Xtn"/>
</dbReference>
<dbReference type="PANTHER" id="PTHR42855">
    <property type="entry name" value="ABC TRANSPORTER ATP-BINDING SUBUNIT"/>
    <property type="match status" value="1"/>
</dbReference>
<keyword evidence="4" id="KW-0175">Coiled coil</keyword>
<evidence type="ECO:0000256" key="1">
    <source>
        <dbReference type="ARBA" id="ARBA00022737"/>
    </source>
</evidence>
<dbReference type="Pfam" id="PF12848">
    <property type="entry name" value="ABC_tran_Xtn"/>
    <property type="match status" value="1"/>
</dbReference>
<feature type="coiled-coil region" evidence="4">
    <location>
        <begin position="596"/>
        <end position="656"/>
    </location>
</feature>
<dbReference type="InterPro" id="IPR003439">
    <property type="entry name" value="ABC_transporter-like_ATP-bd"/>
</dbReference>
<dbReference type="FunFam" id="1.10.287.380:FF:000006">
    <property type="entry name" value="ABC transporter ATP-binding protein"/>
    <property type="match status" value="1"/>
</dbReference>
<dbReference type="GO" id="GO:0016887">
    <property type="term" value="F:ATP hydrolysis activity"/>
    <property type="evidence" value="ECO:0007669"/>
    <property type="project" value="InterPro"/>
</dbReference>
<comment type="caution">
    <text evidence="6">The sequence shown here is derived from an EMBL/GenBank/DDBJ whole genome shotgun (WGS) entry which is preliminary data.</text>
</comment>
<keyword evidence="1" id="KW-0677">Repeat</keyword>
<organism evidence="6 7">
    <name type="scientific">Bacillus albus</name>
    <dbReference type="NCBI Taxonomy" id="2026189"/>
    <lineage>
        <taxon>Bacteria</taxon>
        <taxon>Bacillati</taxon>
        <taxon>Bacillota</taxon>
        <taxon>Bacilli</taxon>
        <taxon>Bacillales</taxon>
        <taxon>Bacillaceae</taxon>
        <taxon>Bacillus</taxon>
        <taxon>Bacillus cereus group</taxon>
    </lineage>
</organism>
<dbReference type="EMBL" id="MAOE01000120">
    <property type="protein sequence ID" value="OJD58911.1"/>
    <property type="molecule type" value="Genomic_DNA"/>
</dbReference>
<dbReference type="InterPro" id="IPR017871">
    <property type="entry name" value="ABC_transporter-like_CS"/>
</dbReference>
<keyword evidence="3 6" id="KW-0067">ATP-binding</keyword>
<dbReference type="CDD" id="cd03221">
    <property type="entry name" value="ABCF_EF-3"/>
    <property type="match status" value="2"/>
</dbReference>
<dbReference type="PROSITE" id="PS50893">
    <property type="entry name" value="ABC_TRANSPORTER_2"/>
    <property type="match status" value="2"/>
</dbReference>
<dbReference type="FunFam" id="3.40.50.300:FF:000011">
    <property type="entry name" value="Putative ABC transporter ATP-binding component"/>
    <property type="match status" value="1"/>
</dbReference>
<dbReference type="GO" id="GO:0005524">
    <property type="term" value="F:ATP binding"/>
    <property type="evidence" value="ECO:0007669"/>
    <property type="project" value="UniProtKB-KW"/>
</dbReference>
<keyword evidence="2" id="KW-0547">Nucleotide-binding</keyword>
<dbReference type="InterPro" id="IPR032524">
    <property type="entry name" value="ABC_tran_C"/>
</dbReference>
<feature type="domain" description="ABC transporter" evidence="5">
    <location>
        <begin position="349"/>
        <end position="563"/>
    </location>
</feature>
<evidence type="ECO:0000313" key="6">
    <source>
        <dbReference type="EMBL" id="OJD58911.1"/>
    </source>
</evidence>
<dbReference type="FunFam" id="3.40.50.300:FF:000309">
    <property type="entry name" value="ABC transporter ATP-binding protein"/>
    <property type="match status" value="1"/>
</dbReference>
<sequence length="662" mass="75773">MIEKYKHGKVKKLFEVKTLILLQVNALSKLYGAETILANIKLEVQTKDRIALVGRNGAGKSTLLKIIAGELSHDGGEIIKPKDVSIGYLAQNTGLETSLTIWDEMLTVFTHLQQMETKLRRLEQEMGKEENFSNEAIYERLLADYDQLQLDYKDQGGYQYEADIRSILSGLGFPAETHQTTISTLSGGQKTRLALGKLLLTKPDLLILDEPTNHLDIETLTWLEQYLQGYPGAILIVSHDRYFLDKLVTQVYEISNKESRRFVGNYSKYLDLKSALYEQEMKRYEKQQDEIAKLEDFVQKNIARASTTKRAQSRRKQLDRMELLTRPLGDSKSASFHFDIEKQSGNDVLQVKDATIGYDEDPIIEHVTMRLTRGDSVALVGPNGIGKSTLLKSIVNKLPLLHGDVSFGSNVSVGYYDQEQANLTSSKRVLNELWDEYPLQPEKEIRTILGNFLFTGDDVLKPVSSLSGGQKARLALAKLMMQKSNLLILDEPTNHLDLNSKEILENALIDYPGTLLFVSHDRYFINRVTTTVVELSTEGAQEYLGDYDYYVEKKNEMIERAEFEQQEQQENQAPVQKTVAQEKLNYLEEKERKKLERQRTRKIEELEQNIVQFEEEIATLEDQLCLPEIYADYEKASEITTKKQTLQEQLDACMAEWEELHL</sequence>
<dbReference type="PROSITE" id="PS00211">
    <property type="entry name" value="ABC_TRANSPORTER_1"/>
    <property type="match status" value="2"/>
</dbReference>
<dbReference type="PANTHER" id="PTHR42855:SF2">
    <property type="entry name" value="DRUG RESISTANCE ABC TRANSPORTER,ATP-BINDING PROTEIN"/>
    <property type="match status" value="1"/>
</dbReference>
<dbReference type="InterPro" id="IPR003593">
    <property type="entry name" value="AAA+_ATPase"/>
</dbReference>
<proteinExistence type="predicted"/>
<reference evidence="6 7" key="1">
    <citation type="submission" date="2016-06" db="EMBL/GenBank/DDBJ databases">
        <title>First insights into the genetic diversity and population structure of in the Bacillus cereus group bacteria from diverse marine environments.</title>
        <authorList>
            <person name="Liu Y."/>
            <person name="Lai Q."/>
            <person name="Shao Z."/>
        </authorList>
    </citation>
    <scope>NUCLEOTIDE SEQUENCE [LARGE SCALE GENOMIC DNA]</scope>
    <source>
        <strain evidence="6 7">N35-10-2</strain>
    </source>
</reference>
<protein>
    <submittedName>
        <fullName evidence="6">ABC transporter ATP-binding protein</fullName>
    </submittedName>
</protein>
<dbReference type="SMART" id="SM00382">
    <property type="entry name" value="AAA"/>
    <property type="match status" value="2"/>
</dbReference>
<dbReference type="AlphaFoldDB" id="A0A1J9U421"/>
<evidence type="ECO:0000256" key="4">
    <source>
        <dbReference type="SAM" id="Coils"/>
    </source>
</evidence>
<dbReference type="Gene3D" id="1.10.287.380">
    <property type="entry name" value="Valyl-tRNA synthetase, C-terminal domain"/>
    <property type="match status" value="1"/>
</dbReference>
<evidence type="ECO:0000313" key="7">
    <source>
        <dbReference type="Proteomes" id="UP000181873"/>
    </source>
</evidence>